<comment type="caution">
    <text evidence="2">The sequence shown here is derived from an EMBL/GenBank/DDBJ whole genome shotgun (WGS) entry which is preliminary data.</text>
</comment>
<dbReference type="RefSeq" id="WP_008471339.1">
    <property type="nucleotide sequence ID" value="NZ_AYZP01000019.1"/>
</dbReference>
<dbReference type="PATRIC" id="fig|1423758.3.peg.814"/>
<protein>
    <submittedName>
        <fullName evidence="2">Uncharacterized protein</fullName>
    </submittedName>
</protein>
<reference evidence="2 3" key="1">
    <citation type="submission" date="2012-06" db="EMBL/GenBank/DDBJ databases">
        <title>Draft Genome Sequence of Lactobacillus hominis Strain CRBIP 24.179T, isolated from human intestine.</title>
        <authorList>
            <person name="Cousin S."/>
            <person name="Ma L."/>
            <person name="Bizet C."/>
            <person name="Loux V."/>
            <person name="Bouchier C."/>
            <person name="Clermont D."/>
            <person name="Creno S."/>
        </authorList>
    </citation>
    <scope>NUCLEOTIDE SEQUENCE [LARGE SCALE GENOMIC DNA]</scope>
    <source>
        <strain evidence="3">CRBIP 24.179T</strain>
    </source>
</reference>
<dbReference type="EMBL" id="CAKE01000020">
    <property type="protein sequence ID" value="CCI82295.1"/>
    <property type="molecule type" value="Genomic_DNA"/>
</dbReference>
<keyword evidence="1" id="KW-1133">Transmembrane helix</keyword>
<accession>I7KHP2</accession>
<keyword evidence="1" id="KW-0472">Membrane</keyword>
<dbReference type="STRING" id="1423758.FC41_GL000808"/>
<sequence>MYKTDILISKWVNKKINKFLQTKLSTKETDIFMFTGIFSGFIIFMILFYCVILPNL</sequence>
<evidence type="ECO:0000313" key="3">
    <source>
        <dbReference type="Proteomes" id="UP000009320"/>
    </source>
</evidence>
<feature type="transmembrane region" description="Helical" evidence="1">
    <location>
        <begin position="31"/>
        <end position="52"/>
    </location>
</feature>
<evidence type="ECO:0000313" key="2">
    <source>
        <dbReference type="EMBL" id="CCI82295.1"/>
    </source>
</evidence>
<evidence type="ECO:0000256" key="1">
    <source>
        <dbReference type="SAM" id="Phobius"/>
    </source>
</evidence>
<organism evidence="2 3">
    <name type="scientific">Lactobacillus hominis DSM 23910 = CRBIP 24.179</name>
    <dbReference type="NCBI Taxonomy" id="1423758"/>
    <lineage>
        <taxon>Bacteria</taxon>
        <taxon>Bacillati</taxon>
        <taxon>Bacillota</taxon>
        <taxon>Bacilli</taxon>
        <taxon>Lactobacillales</taxon>
        <taxon>Lactobacillaceae</taxon>
        <taxon>Lactobacillus</taxon>
    </lineage>
</organism>
<dbReference type="GeneID" id="82848038"/>
<dbReference type="AlphaFoldDB" id="I7KHP2"/>
<name>I7KHP2_9LACO</name>
<keyword evidence="1" id="KW-0812">Transmembrane</keyword>
<dbReference type="Proteomes" id="UP000009320">
    <property type="component" value="Unassembled WGS sequence"/>
</dbReference>
<proteinExistence type="predicted"/>
<gene>
    <name evidence="2" type="ORF">BN55_04160</name>
</gene>
<keyword evidence="3" id="KW-1185">Reference proteome</keyword>